<gene>
    <name evidence="1" type="ORF">EVAR_80866_1</name>
</gene>
<comment type="caution">
    <text evidence="1">The sequence shown here is derived from an EMBL/GenBank/DDBJ whole genome shotgun (WGS) entry which is preliminary data.</text>
</comment>
<protein>
    <submittedName>
        <fullName evidence="1">Uncharacterized protein</fullName>
    </submittedName>
</protein>
<accession>A0A4C1V0R8</accession>
<dbReference type="AlphaFoldDB" id="A0A4C1V0R8"/>
<name>A0A4C1V0R8_EUMVA</name>
<proteinExistence type="predicted"/>
<evidence type="ECO:0000313" key="1">
    <source>
        <dbReference type="EMBL" id="GBP32100.1"/>
    </source>
</evidence>
<evidence type="ECO:0000313" key="2">
    <source>
        <dbReference type="Proteomes" id="UP000299102"/>
    </source>
</evidence>
<reference evidence="1 2" key="1">
    <citation type="journal article" date="2019" name="Commun. Biol.">
        <title>The bagworm genome reveals a unique fibroin gene that provides high tensile strength.</title>
        <authorList>
            <person name="Kono N."/>
            <person name="Nakamura H."/>
            <person name="Ohtoshi R."/>
            <person name="Tomita M."/>
            <person name="Numata K."/>
            <person name="Arakawa K."/>
        </authorList>
    </citation>
    <scope>NUCLEOTIDE SEQUENCE [LARGE SCALE GENOMIC DNA]</scope>
</reference>
<dbReference type="EMBL" id="BGZK01000255">
    <property type="protein sequence ID" value="GBP32100.1"/>
    <property type="molecule type" value="Genomic_DNA"/>
</dbReference>
<dbReference type="Proteomes" id="UP000299102">
    <property type="component" value="Unassembled WGS sequence"/>
</dbReference>
<sequence length="67" mass="7313">MQTDGPTSSKISKPLDQFILAAFVARCPVAYHSGLMLRIIIEFPCCGSEQFGKFTSQGSEDVSELTK</sequence>
<keyword evidence="2" id="KW-1185">Reference proteome</keyword>
<organism evidence="1 2">
    <name type="scientific">Eumeta variegata</name>
    <name type="common">Bagworm moth</name>
    <name type="synonym">Eumeta japonica</name>
    <dbReference type="NCBI Taxonomy" id="151549"/>
    <lineage>
        <taxon>Eukaryota</taxon>
        <taxon>Metazoa</taxon>
        <taxon>Ecdysozoa</taxon>
        <taxon>Arthropoda</taxon>
        <taxon>Hexapoda</taxon>
        <taxon>Insecta</taxon>
        <taxon>Pterygota</taxon>
        <taxon>Neoptera</taxon>
        <taxon>Endopterygota</taxon>
        <taxon>Lepidoptera</taxon>
        <taxon>Glossata</taxon>
        <taxon>Ditrysia</taxon>
        <taxon>Tineoidea</taxon>
        <taxon>Psychidae</taxon>
        <taxon>Oiketicinae</taxon>
        <taxon>Eumeta</taxon>
    </lineage>
</organism>